<evidence type="ECO:0000256" key="1">
    <source>
        <dbReference type="SAM" id="MobiDB-lite"/>
    </source>
</evidence>
<evidence type="ECO:0000313" key="2">
    <source>
        <dbReference type="EMBL" id="AOO80557.1"/>
    </source>
</evidence>
<proteinExistence type="predicted"/>
<dbReference type="EMBL" id="CP017147">
    <property type="protein sequence ID" value="AOO80557.1"/>
    <property type="molecule type" value="Genomic_DNA"/>
</dbReference>
<protein>
    <recommendedName>
        <fullName evidence="4">Transcriptional regulator</fullName>
    </recommendedName>
</protein>
<evidence type="ECO:0008006" key="4">
    <source>
        <dbReference type="Google" id="ProtNLM"/>
    </source>
</evidence>
<dbReference type="KEGG" id="bvv:BHK69_08865"/>
<feature type="region of interest" description="Disordered" evidence="1">
    <location>
        <begin position="41"/>
        <end position="65"/>
    </location>
</feature>
<reference evidence="2 3" key="1">
    <citation type="journal article" date="2015" name="Antonie Van Leeuwenhoek">
        <title>Bosea vaviloviae sp. nov., a new species of slow-growing rhizobia isolated from nodules of the relict species Vavilovia formosa (Stev.) Fed.</title>
        <authorList>
            <person name="Safronova V.I."/>
            <person name="Kuznetsova I.G."/>
            <person name="Sazanova A.L."/>
            <person name="Kimeklis A.K."/>
            <person name="Belimov A.A."/>
            <person name="Andronov E.E."/>
            <person name="Pinaev A.G."/>
            <person name="Chizhevskaya E.P."/>
            <person name="Pukhaev A.R."/>
            <person name="Popov K.P."/>
            <person name="Willems A."/>
            <person name="Tikhonovich I.A."/>
        </authorList>
    </citation>
    <scope>NUCLEOTIDE SEQUENCE [LARGE SCALE GENOMIC DNA]</scope>
    <source>
        <strain evidence="2 3">Vaf18</strain>
    </source>
</reference>
<keyword evidence="3" id="KW-1185">Reference proteome</keyword>
<accession>A0A1D7TZK9</accession>
<evidence type="ECO:0000313" key="3">
    <source>
        <dbReference type="Proteomes" id="UP000094969"/>
    </source>
</evidence>
<name>A0A1D7TZK9_9HYPH</name>
<organism evidence="2 3">
    <name type="scientific">Bosea vaviloviae</name>
    <dbReference type="NCBI Taxonomy" id="1526658"/>
    <lineage>
        <taxon>Bacteria</taxon>
        <taxon>Pseudomonadati</taxon>
        <taxon>Pseudomonadota</taxon>
        <taxon>Alphaproteobacteria</taxon>
        <taxon>Hyphomicrobiales</taxon>
        <taxon>Boseaceae</taxon>
        <taxon>Bosea</taxon>
    </lineage>
</organism>
<sequence length="65" mass="6935">MDLSQPADAPGNVTRKRQQLKARAVAGHHIDKALSTIPVSEEAKASRKAKLINLPAGTPAKRRPA</sequence>
<gene>
    <name evidence="2" type="ORF">BHK69_08865</name>
</gene>
<dbReference type="AlphaFoldDB" id="A0A1D7TZK9"/>
<dbReference type="Proteomes" id="UP000094969">
    <property type="component" value="Chromosome"/>
</dbReference>